<protein>
    <submittedName>
        <fullName evidence="2 3">Uncharacterized protein</fullName>
    </submittedName>
</protein>
<dbReference type="OrthoDB" id="6500128at2759"/>
<reference evidence="3" key="3">
    <citation type="submission" date="2015-06" db="UniProtKB">
        <authorList>
            <consortium name="EnsemblMetazoa"/>
        </authorList>
    </citation>
    <scope>IDENTIFICATION</scope>
</reference>
<organism evidence="3 4">
    <name type="scientific">Helobdella robusta</name>
    <name type="common">Californian leech</name>
    <dbReference type="NCBI Taxonomy" id="6412"/>
    <lineage>
        <taxon>Eukaryota</taxon>
        <taxon>Metazoa</taxon>
        <taxon>Spiralia</taxon>
        <taxon>Lophotrochozoa</taxon>
        <taxon>Annelida</taxon>
        <taxon>Clitellata</taxon>
        <taxon>Hirudinea</taxon>
        <taxon>Rhynchobdellida</taxon>
        <taxon>Glossiphoniidae</taxon>
        <taxon>Helobdella</taxon>
    </lineage>
</organism>
<accession>T1FJ19</accession>
<reference evidence="4" key="1">
    <citation type="submission" date="2012-12" db="EMBL/GenBank/DDBJ databases">
        <authorList>
            <person name="Hellsten U."/>
            <person name="Grimwood J."/>
            <person name="Chapman J.A."/>
            <person name="Shapiro H."/>
            <person name="Aerts A."/>
            <person name="Otillar R.P."/>
            <person name="Terry A.Y."/>
            <person name="Boore J.L."/>
            <person name="Simakov O."/>
            <person name="Marletaz F."/>
            <person name="Cho S.-J."/>
            <person name="Edsinger-Gonzales E."/>
            <person name="Havlak P."/>
            <person name="Kuo D.-H."/>
            <person name="Larsson T."/>
            <person name="Lv J."/>
            <person name="Arendt D."/>
            <person name="Savage R."/>
            <person name="Osoegawa K."/>
            <person name="de Jong P."/>
            <person name="Lindberg D.R."/>
            <person name="Seaver E.C."/>
            <person name="Weisblat D.A."/>
            <person name="Putnam N.H."/>
            <person name="Grigoriev I.V."/>
            <person name="Rokhsar D.S."/>
        </authorList>
    </citation>
    <scope>NUCLEOTIDE SEQUENCE</scope>
</reference>
<dbReference type="CTD" id="20208818"/>
<dbReference type="eggNOG" id="KOG0057">
    <property type="taxonomic scope" value="Eukaryota"/>
</dbReference>
<evidence type="ECO:0000313" key="2">
    <source>
        <dbReference type="EMBL" id="ESN89976.1"/>
    </source>
</evidence>
<reference evidence="2 4" key="2">
    <citation type="journal article" date="2013" name="Nature">
        <title>Insights into bilaterian evolution from three spiralian genomes.</title>
        <authorList>
            <person name="Simakov O."/>
            <person name="Marletaz F."/>
            <person name="Cho S.J."/>
            <person name="Edsinger-Gonzales E."/>
            <person name="Havlak P."/>
            <person name="Hellsten U."/>
            <person name="Kuo D.H."/>
            <person name="Larsson T."/>
            <person name="Lv J."/>
            <person name="Arendt D."/>
            <person name="Savage R."/>
            <person name="Osoegawa K."/>
            <person name="de Jong P."/>
            <person name="Grimwood J."/>
            <person name="Chapman J.A."/>
            <person name="Shapiro H."/>
            <person name="Aerts A."/>
            <person name="Otillar R.P."/>
            <person name="Terry A.Y."/>
            <person name="Boore J.L."/>
            <person name="Grigoriev I.V."/>
            <person name="Lindberg D.R."/>
            <person name="Seaver E.C."/>
            <person name="Weisblat D.A."/>
            <person name="Putnam N.H."/>
            <person name="Rokhsar D.S."/>
        </authorList>
    </citation>
    <scope>NUCLEOTIDE SEQUENCE</scope>
</reference>
<dbReference type="Proteomes" id="UP000015101">
    <property type="component" value="Unassembled WGS sequence"/>
</dbReference>
<dbReference type="InParanoid" id="T1FJ19"/>
<name>T1FJ19_HELRO</name>
<dbReference type="STRING" id="6412.T1FJ19"/>
<dbReference type="EMBL" id="AMQM01008512">
    <property type="status" value="NOT_ANNOTATED_CDS"/>
    <property type="molecule type" value="Genomic_DNA"/>
</dbReference>
<evidence type="ECO:0000313" key="4">
    <source>
        <dbReference type="Proteomes" id="UP000015101"/>
    </source>
</evidence>
<dbReference type="GeneID" id="20208818"/>
<dbReference type="EMBL" id="KB097788">
    <property type="protein sequence ID" value="ESN89976.1"/>
    <property type="molecule type" value="Genomic_DNA"/>
</dbReference>
<evidence type="ECO:0000256" key="1">
    <source>
        <dbReference type="SAM" id="Phobius"/>
    </source>
</evidence>
<dbReference type="EnsemblMetazoa" id="HelroT182986">
    <property type="protein sequence ID" value="HelroP182986"/>
    <property type="gene ID" value="HelroG182986"/>
</dbReference>
<dbReference type="HOGENOM" id="CLU_1628881_0_0_1"/>
<keyword evidence="1" id="KW-1133">Transmembrane helix</keyword>
<proteinExistence type="predicted"/>
<keyword evidence="1" id="KW-0472">Membrane</keyword>
<dbReference type="KEGG" id="hro:HELRODRAFT_182986"/>
<dbReference type="RefSeq" id="XP_009031952.1">
    <property type="nucleotide sequence ID" value="XM_009033704.1"/>
</dbReference>
<keyword evidence="1" id="KW-0812">Transmembrane</keyword>
<feature type="transmembrane region" description="Helical" evidence="1">
    <location>
        <begin position="98"/>
        <end position="127"/>
    </location>
</feature>
<evidence type="ECO:0000313" key="3">
    <source>
        <dbReference type="EnsemblMetazoa" id="HelroP182986"/>
    </source>
</evidence>
<dbReference type="AlphaFoldDB" id="T1FJ19"/>
<gene>
    <name evidence="3" type="primary">20208818</name>
    <name evidence="2" type="ORF">HELRODRAFT_182986</name>
</gene>
<sequence>MSTHQFHRQKLEMESFFYYNSITTFPKHEIFLQMFKSHVHHISMENDPTKIKITNNKIMLKTIFEHIWPKGRPSVKGRVILALSLLVGAKAIDRGTRGLNFILSAIVFNIVPTIFEVGLVTGVLVVLQMWRGIRPGVPGLHRRLHGLHLLRHLLAHEVPDPDE</sequence>
<dbReference type="EMBL" id="AMQM01008511">
    <property type="status" value="NOT_ANNOTATED_CDS"/>
    <property type="molecule type" value="Genomic_DNA"/>
</dbReference>
<keyword evidence="4" id="KW-1185">Reference proteome</keyword>